<keyword evidence="2" id="KW-0863">Zinc-finger</keyword>
<reference evidence="6 7" key="1">
    <citation type="submission" date="2013-03" db="EMBL/GenBank/DDBJ databases">
        <title>The Genome Sequence of Cladophialophora psammophila CBS 110553.</title>
        <authorList>
            <consortium name="The Broad Institute Genomics Platform"/>
            <person name="Cuomo C."/>
            <person name="de Hoog S."/>
            <person name="Gorbushina A."/>
            <person name="Walker B."/>
            <person name="Young S.K."/>
            <person name="Zeng Q."/>
            <person name="Gargeya S."/>
            <person name="Fitzgerald M."/>
            <person name="Haas B."/>
            <person name="Abouelleil A."/>
            <person name="Allen A.W."/>
            <person name="Alvarado L."/>
            <person name="Arachchi H.M."/>
            <person name="Berlin A.M."/>
            <person name="Chapman S.B."/>
            <person name="Gainer-Dewar J."/>
            <person name="Goldberg J."/>
            <person name="Griggs A."/>
            <person name="Gujja S."/>
            <person name="Hansen M."/>
            <person name="Howarth C."/>
            <person name="Imamovic A."/>
            <person name="Ireland A."/>
            <person name="Larimer J."/>
            <person name="McCowan C."/>
            <person name="Murphy C."/>
            <person name="Pearson M."/>
            <person name="Poon T.W."/>
            <person name="Priest M."/>
            <person name="Roberts A."/>
            <person name="Saif S."/>
            <person name="Shea T."/>
            <person name="Sisk P."/>
            <person name="Sykes S."/>
            <person name="Wortman J."/>
            <person name="Nusbaum C."/>
            <person name="Birren B."/>
        </authorList>
    </citation>
    <scope>NUCLEOTIDE SEQUENCE [LARGE SCALE GENOMIC DNA]</scope>
    <source>
        <strain evidence="6 7">CBS 110553</strain>
    </source>
</reference>
<dbReference type="GO" id="GO:0016567">
    <property type="term" value="P:protein ubiquitination"/>
    <property type="evidence" value="ECO:0007669"/>
    <property type="project" value="InterPro"/>
</dbReference>
<dbReference type="Gene3D" id="1.20.120.1750">
    <property type="match status" value="1"/>
</dbReference>
<gene>
    <name evidence="6" type="ORF">A1O5_11546</name>
</gene>
<name>W9W5W6_9EURO</name>
<evidence type="ECO:0000256" key="1">
    <source>
        <dbReference type="ARBA" id="ARBA00022723"/>
    </source>
</evidence>
<dbReference type="GeneID" id="19196235"/>
<comment type="caution">
    <text evidence="6">The sequence shown here is derived from an EMBL/GenBank/DDBJ whole genome shotgun (WGS) entry which is preliminary data.</text>
</comment>
<dbReference type="Proteomes" id="UP000019471">
    <property type="component" value="Unassembled WGS sequence"/>
</dbReference>
<dbReference type="InterPro" id="IPR031127">
    <property type="entry name" value="E3_UB_ligase_RBR"/>
</dbReference>
<proteinExistence type="predicted"/>
<dbReference type="SUPFAM" id="SSF57850">
    <property type="entry name" value="RING/U-box"/>
    <property type="match status" value="1"/>
</dbReference>
<dbReference type="Pfam" id="PF01485">
    <property type="entry name" value="IBR"/>
    <property type="match status" value="2"/>
</dbReference>
<keyword evidence="3" id="KW-0833">Ubl conjugation pathway</keyword>
<dbReference type="GO" id="GO:0004842">
    <property type="term" value="F:ubiquitin-protein transferase activity"/>
    <property type="evidence" value="ECO:0007669"/>
    <property type="project" value="InterPro"/>
</dbReference>
<sequence>MLVHNAALADEIHALNAIYGEGLIVATFSDAHHTTVSIKLPPFSYSFLLRVLGDYPRSPPHVLGVDNLVESTKQEVQQNAVYLGACVRAVHHPENVCLYDAIEEFKVVHKALQAHIRQLEDADEASQLKNARRSAILRDLAIRARAKRVDLGNQENGAEHSPFDIVDCAVCMEPFFRVDVSVPLKVIREHGGMDADFLDVFVQWLQELHTANPTYCPWEDCLAYIPGILVQEDYAKCPFCKRRMCMGCRAKEHGGLCKRDKKLKALIAKEKWKFCPACGHLVERREGCNHMTCVCSAEFCYRCGKIWVSNRPICDCGLFLPLD</sequence>
<evidence type="ECO:0000256" key="2">
    <source>
        <dbReference type="ARBA" id="ARBA00022771"/>
    </source>
</evidence>
<accession>W9W5W6</accession>
<evidence type="ECO:0000313" key="6">
    <source>
        <dbReference type="EMBL" id="EXJ63497.1"/>
    </source>
</evidence>
<feature type="domain" description="IBR" evidence="5">
    <location>
        <begin position="255"/>
        <end position="314"/>
    </location>
</feature>
<dbReference type="AlphaFoldDB" id="W9W5W6"/>
<dbReference type="RefSeq" id="XP_007750308.1">
    <property type="nucleotide sequence ID" value="XM_007752118.1"/>
</dbReference>
<evidence type="ECO:0000256" key="4">
    <source>
        <dbReference type="ARBA" id="ARBA00022833"/>
    </source>
</evidence>
<dbReference type="GO" id="GO:0008270">
    <property type="term" value="F:zinc ion binding"/>
    <property type="evidence" value="ECO:0007669"/>
    <property type="project" value="UniProtKB-KW"/>
</dbReference>
<dbReference type="OrthoDB" id="9977870at2759"/>
<keyword evidence="4" id="KW-0862">Zinc</keyword>
<evidence type="ECO:0000313" key="7">
    <source>
        <dbReference type="Proteomes" id="UP000019471"/>
    </source>
</evidence>
<dbReference type="CDD" id="cd22584">
    <property type="entry name" value="Rcat_RBR_unk"/>
    <property type="match status" value="1"/>
</dbReference>
<evidence type="ECO:0000259" key="5">
    <source>
        <dbReference type="SMART" id="SM00647"/>
    </source>
</evidence>
<keyword evidence="1" id="KW-0479">Metal-binding</keyword>
<dbReference type="InterPro" id="IPR002867">
    <property type="entry name" value="IBR_dom"/>
</dbReference>
<protein>
    <recommendedName>
        <fullName evidence="5">IBR domain-containing protein</fullName>
    </recommendedName>
</protein>
<dbReference type="PANTHER" id="PTHR11685">
    <property type="entry name" value="RBR FAMILY RING FINGER AND IBR DOMAIN-CONTAINING"/>
    <property type="match status" value="1"/>
</dbReference>
<dbReference type="eggNOG" id="KOG1812">
    <property type="taxonomic scope" value="Eukaryota"/>
</dbReference>
<keyword evidence="7" id="KW-1185">Reference proteome</keyword>
<dbReference type="HOGENOM" id="CLU_796928_0_0_1"/>
<dbReference type="EMBL" id="AMGX01000026">
    <property type="protein sequence ID" value="EXJ63497.1"/>
    <property type="molecule type" value="Genomic_DNA"/>
</dbReference>
<evidence type="ECO:0000256" key="3">
    <source>
        <dbReference type="ARBA" id="ARBA00022786"/>
    </source>
</evidence>
<dbReference type="STRING" id="1182543.W9W5W6"/>
<dbReference type="SMART" id="SM00647">
    <property type="entry name" value="IBR"/>
    <property type="match status" value="1"/>
</dbReference>
<organism evidence="6 7">
    <name type="scientific">Cladophialophora psammophila CBS 110553</name>
    <dbReference type="NCBI Taxonomy" id="1182543"/>
    <lineage>
        <taxon>Eukaryota</taxon>
        <taxon>Fungi</taxon>
        <taxon>Dikarya</taxon>
        <taxon>Ascomycota</taxon>
        <taxon>Pezizomycotina</taxon>
        <taxon>Eurotiomycetes</taxon>
        <taxon>Chaetothyriomycetidae</taxon>
        <taxon>Chaetothyriales</taxon>
        <taxon>Herpotrichiellaceae</taxon>
        <taxon>Cladophialophora</taxon>
    </lineage>
</organism>